<organism evidence="4 5">
    <name type="scientific">Victivallis vadensis</name>
    <dbReference type="NCBI Taxonomy" id="172901"/>
    <lineage>
        <taxon>Bacteria</taxon>
        <taxon>Pseudomonadati</taxon>
        <taxon>Lentisphaerota</taxon>
        <taxon>Lentisphaeria</taxon>
        <taxon>Victivallales</taxon>
        <taxon>Victivallaceae</taxon>
        <taxon>Victivallis</taxon>
    </lineage>
</organism>
<proteinExistence type="predicted"/>
<evidence type="ECO:0000313" key="5">
    <source>
        <dbReference type="Proteomes" id="UP000576225"/>
    </source>
</evidence>
<dbReference type="PRINTS" id="PR00813">
    <property type="entry name" value="BCTERIALGSPG"/>
</dbReference>
<evidence type="ECO:0000256" key="1">
    <source>
        <dbReference type="ARBA" id="ARBA00022481"/>
    </source>
</evidence>
<feature type="domain" description="DUF1559" evidence="3">
    <location>
        <begin position="167"/>
        <end position="225"/>
    </location>
</feature>
<dbReference type="InterPro" id="IPR011453">
    <property type="entry name" value="DUF1559"/>
</dbReference>
<name>A0A848AV75_9BACT</name>
<dbReference type="GO" id="GO:0015628">
    <property type="term" value="P:protein secretion by the type II secretion system"/>
    <property type="evidence" value="ECO:0007669"/>
    <property type="project" value="InterPro"/>
</dbReference>
<gene>
    <name evidence="4" type="ORF">HF882_02610</name>
</gene>
<keyword evidence="2" id="KW-1133">Transmembrane helix</keyword>
<keyword evidence="1" id="KW-0488">Methylation</keyword>
<dbReference type="PANTHER" id="PTHR30093:SF2">
    <property type="entry name" value="TYPE II SECRETION SYSTEM PROTEIN H"/>
    <property type="match status" value="1"/>
</dbReference>
<keyword evidence="2" id="KW-0472">Membrane</keyword>
<dbReference type="EMBL" id="JABAEW010000003">
    <property type="protein sequence ID" value="NMD85470.1"/>
    <property type="molecule type" value="Genomic_DNA"/>
</dbReference>
<feature type="transmembrane region" description="Helical" evidence="2">
    <location>
        <begin position="142"/>
        <end position="165"/>
    </location>
</feature>
<dbReference type="InterPro" id="IPR045584">
    <property type="entry name" value="Pilin-like"/>
</dbReference>
<protein>
    <submittedName>
        <fullName evidence="4">DUF1559 domain-containing protein</fullName>
    </submittedName>
</protein>
<dbReference type="InterPro" id="IPR000983">
    <property type="entry name" value="Bac_GSPG_pilin"/>
</dbReference>
<dbReference type="PANTHER" id="PTHR30093">
    <property type="entry name" value="GENERAL SECRETION PATHWAY PROTEIN G"/>
    <property type="match status" value="1"/>
</dbReference>
<comment type="caution">
    <text evidence="4">The sequence shown here is derived from an EMBL/GenBank/DDBJ whole genome shotgun (WGS) entry which is preliminary data.</text>
</comment>
<accession>A0A848AV75</accession>
<dbReference type="Proteomes" id="UP000576225">
    <property type="component" value="Unassembled WGS sequence"/>
</dbReference>
<dbReference type="GO" id="GO:0015627">
    <property type="term" value="C:type II protein secretion system complex"/>
    <property type="evidence" value="ECO:0007669"/>
    <property type="project" value="InterPro"/>
</dbReference>
<dbReference type="SUPFAM" id="SSF54523">
    <property type="entry name" value="Pili subunits"/>
    <property type="match status" value="1"/>
</dbReference>
<dbReference type="InterPro" id="IPR012902">
    <property type="entry name" value="N_methyl_site"/>
</dbReference>
<keyword evidence="2" id="KW-0812">Transmembrane</keyword>
<dbReference type="NCBIfam" id="TIGR02532">
    <property type="entry name" value="IV_pilin_GFxxxE"/>
    <property type="match status" value="1"/>
</dbReference>
<dbReference type="Pfam" id="PF07596">
    <property type="entry name" value="SBP_bac_10"/>
    <property type="match status" value="1"/>
</dbReference>
<dbReference type="Gene3D" id="3.30.700.10">
    <property type="entry name" value="Glycoprotein, Type 4 Pilin"/>
    <property type="match status" value="1"/>
</dbReference>
<evidence type="ECO:0000259" key="3">
    <source>
        <dbReference type="Pfam" id="PF07596"/>
    </source>
</evidence>
<reference evidence="4 5" key="1">
    <citation type="submission" date="2020-04" db="EMBL/GenBank/DDBJ databases">
        <authorList>
            <person name="Hitch T.C.A."/>
            <person name="Wylensek D."/>
            <person name="Clavel T."/>
        </authorList>
    </citation>
    <scope>NUCLEOTIDE SEQUENCE [LARGE SCALE GENOMIC DNA]</scope>
    <source>
        <strain evidence="4 5">COR2-253-APC-1A</strain>
    </source>
</reference>
<dbReference type="AlphaFoldDB" id="A0A848AV75"/>
<evidence type="ECO:0000256" key="2">
    <source>
        <dbReference type="SAM" id="Phobius"/>
    </source>
</evidence>
<sequence>MKRLGFTLIELLVIKTCHIYNFLSCTALRKREGFGGEKAATCAASLPVPSNLNISLILHKLSRLRQCSASGKSEQKREVVFPQKSGKTTSRYCGSSFPAGRPRLRLSTVPYPAPAPCRTQGARGTADTPPAYRHLKPTTAKFTLIELLVVIAIIAILAAMLLPALNRARAIARKTTCLNNLKQIGVALNLYGTDNQFYPAARPPDVLGYGRNFHWWYFRVLPYLSKDTSRLDITWDQAARLRNFGPLRCPEIKEIRSDTCSYSMNSFSESIELLGMSPYRSTTLNQPSAIGQKVSYCITPATVSRGTSTRAPVPNSRILWVSELGLNPDGIANLKQQPDINNFKECNKIDNVQGGSEYSFRHLGTKNVLWLDAHVGSIRLGDVDDALSLKPER</sequence>
<evidence type="ECO:0000313" key="4">
    <source>
        <dbReference type="EMBL" id="NMD85470.1"/>
    </source>
</evidence>